<protein>
    <submittedName>
        <fullName evidence="3">Uncharacterized protein</fullName>
    </submittedName>
</protein>
<evidence type="ECO:0000256" key="1">
    <source>
        <dbReference type="SAM" id="Phobius"/>
    </source>
</evidence>
<keyword evidence="1" id="KW-1133">Transmembrane helix</keyword>
<accession>A0A139A4R1</accession>
<dbReference type="EMBL" id="KQ965802">
    <property type="protein sequence ID" value="KXS11485.1"/>
    <property type="molecule type" value="Genomic_DNA"/>
</dbReference>
<keyword evidence="1" id="KW-0472">Membrane</keyword>
<proteinExistence type="predicted"/>
<feature type="chain" id="PRO_5007295915" evidence="2">
    <location>
        <begin position="20"/>
        <end position="103"/>
    </location>
</feature>
<organism evidence="3 4">
    <name type="scientific">Gonapodya prolifera (strain JEL478)</name>
    <name type="common">Monoblepharis prolifera</name>
    <dbReference type="NCBI Taxonomy" id="1344416"/>
    <lineage>
        <taxon>Eukaryota</taxon>
        <taxon>Fungi</taxon>
        <taxon>Fungi incertae sedis</taxon>
        <taxon>Chytridiomycota</taxon>
        <taxon>Chytridiomycota incertae sedis</taxon>
        <taxon>Monoblepharidomycetes</taxon>
        <taxon>Monoblepharidales</taxon>
        <taxon>Gonapodyaceae</taxon>
        <taxon>Gonapodya</taxon>
    </lineage>
</organism>
<keyword evidence="1" id="KW-0812">Transmembrane</keyword>
<keyword evidence="2" id="KW-0732">Signal</keyword>
<keyword evidence="4" id="KW-1185">Reference proteome</keyword>
<dbReference type="AlphaFoldDB" id="A0A139A4R1"/>
<evidence type="ECO:0000313" key="4">
    <source>
        <dbReference type="Proteomes" id="UP000070544"/>
    </source>
</evidence>
<reference evidence="3 4" key="1">
    <citation type="journal article" date="2015" name="Genome Biol. Evol.">
        <title>Phylogenomic analyses indicate that early fungi evolved digesting cell walls of algal ancestors of land plants.</title>
        <authorList>
            <person name="Chang Y."/>
            <person name="Wang S."/>
            <person name="Sekimoto S."/>
            <person name="Aerts A.L."/>
            <person name="Choi C."/>
            <person name="Clum A."/>
            <person name="LaButti K.M."/>
            <person name="Lindquist E.A."/>
            <person name="Yee Ngan C."/>
            <person name="Ohm R.A."/>
            <person name="Salamov A.A."/>
            <person name="Grigoriev I.V."/>
            <person name="Spatafora J.W."/>
            <person name="Berbee M.L."/>
        </authorList>
    </citation>
    <scope>NUCLEOTIDE SEQUENCE [LARGE SCALE GENOMIC DNA]</scope>
    <source>
        <strain evidence="3 4">JEL478</strain>
    </source>
</reference>
<feature type="transmembrane region" description="Helical" evidence="1">
    <location>
        <begin position="63"/>
        <end position="85"/>
    </location>
</feature>
<evidence type="ECO:0000256" key="2">
    <source>
        <dbReference type="SAM" id="SignalP"/>
    </source>
</evidence>
<sequence>MIRTIALLLLLIGVIGAGASTLHDTESRIHILARQNSNGQGTVPLPTQPYDTSVPKWFTDNRILIISAFFTVAWPVGLTVLERVWNARDQKRKEGSLSANAAH</sequence>
<evidence type="ECO:0000313" key="3">
    <source>
        <dbReference type="EMBL" id="KXS11485.1"/>
    </source>
</evidence>
<gene>
    <name evidence="3" type="ORF">M427DRAFT_158218</name>
</gene>
<dbReference type="Proteomes" id="UP000070544">
    <property type="component" value="Unassembled WGS sequence"/>
</dbReference>
<name>A0A139A4R1_GONPJ</name>
<feature type="signal peptide" evidence="2">
    <location>
        <begin position="1"/>
        <end position="19"/>
    </location>
</feature>